<dbReference type="GO" id="GO:0003677">
    <property type="term" value="F:DNA binding"/>
    <property type="evidence" value="ECO:0007669"/>
    <property type="project" value="UniProtKB-UniRule"/>
</dbReference>
<keyword evidence="8 9" id="KW-0131">Cell cycle</keyword>
<dbReference type="Pfam" id="PF02899">
    <property type="entry name" value="Phage_int_SAM_1"/>
    <property type="match status" value="1"/>
</dbReference>
<evidence type="ECO:0000256" key="3">
    <source>
        <dbReference type="ARBA" id="ARBA00022618"/>
    </source>
</evidence>
<keyword evidence="13" id="KW-1185">Reference proteome</keyword>
<dbReference type="GO" id="GO:0005737">
    <property type="term" value="C:cytoplasm"/>
    <property type="evidence" value="ECO:0007669"/>
    <property type="project" value="UniProtKB-SubCell"/>
</dbReference>
<feature type="domain" description="Tyr recombinase" evidence="10">
    <location>
        <begin position="110"/>
        <end position="293"/>
    </location>
</feature>
<evidence type="ECO:0000313" key="13">
    <source>
        <dbReference type="Proteomes" id="UP000027037"/>
    </source>
</evidence>
<evidence type="ECO:0000313" key="12">
    <source>
        <dbReference type="EMBL" id="KCZ50977.1"/>
    </source>
</evidence>
<reference evidence="12 13" key="1">
    <citation type="journal article" date="2014" name="Antonie Van Leeuwenhoek">
        <title>Hyphomonas beringensis sp. nov. and Hyphomonas chukchiensis sp. nov., isolated from surface seawater of the Bering Sea and Chukchi Sea.</title>
        <authorList>
            <person name="Li C."/>
            <person name="Lai Q."/>
            <person name="Li G."/>
            <person name="Dong C."/>
            <person name="Wang J."/>
            <person name="Liao Y."/>
            <person name="Shao Z."/>
        </authorList>
    </citation>
    <scope>NUCLEOTIDE SEQUENCE [LARGE SCALE GENOMIC DNA]</scope>
    <source>
        <strain evidence="12 13">25B14_1</strain>
    </source>
</reference>
<dbReference type="InterPro" id="IPR044068">
    <property type="entry name" value="CB"/>
</dbReference>
<keyword evidence="6 9" id="KW-0238">DNA-binding</keyword>
<evidence type="ECO:0000256" key="5">
    <source>
        <dbReference type="ARBA" id="ARBA00022908"/>
    </source>
</evidence>
<evidence type="ECO:0000256" key="8">
    <source>
        <dbReference type="ARBA" id="ARBA00023306"/>
    </source>
</evidence>
<dbReference type="Proteomes" id="UP000027037">
    <property type="component" value="Unassembled WGS sequence"/>
</dbReference>
<dbReference type="GO" id="GO:0009037">
    <property type="term" value="F:tyrosine-based site-specific recombinase activity"/>
    <property type="evidence" value="ECO:0007669"/>
    <property type="project" value="UniProtKB-UniRule"/>
</dbReference>
<name>A0A062TY73_9PROT</name>
<proteinExistence type="inferred from homology"/>
<feature type="active site" evidence="9">
    <location>
        <position position="154"/>
    </location>
</feature>
<evidence type="ECO:0000256" key="1">
    <source>
        <dbReference type="ARBA" id="ARBA00004496"/>
    </source>
</evidence>
<dbReference type="Gene3D" id="1.10.150.130">
    <property type="match status" value="1"/>
</dbReference>
<evidence type="ECO:0000256" key="4">
    <source>
        <dbReference type="ARBA" id="ARBA00022829"/>
    </source>
</evidence>
<protein>
    <recommendedName>
        <fullName evidence="9">Tyrosine recombinase XerC</fullName>
    </recommendedName>
</protein>
<dbReference type="PANTHER" id="PTHR30349:SF90">
    <property type="entry name" value="TYROSINE RECOMBINASE XERD"/>
    <property type="match status" value="1"/>
</dbReference>
<dbReference type="PANTHER" id="PTHR30349">
    <property type="entry name" value="PHAGE INTEGRASE-RELATED"/>
    <property type="match status" value="1"/>
</dbReference>
<comment type="caution">
    <text evidence="12">The sequence shown here is derived from an EMBL/GenBank/DDBJ whole genome shotgun (WGS) entry which is preliminary data.</text>
</comment>
<evidence type="ECO:0000256" key="7">
    <source>
        <dbReference type="ARBA" id="ARBA00023172"/>
    </source>
</evidence>
<dbReference type="InterPro" id="IPR050090">
    <property type="entry name" value="Tyrosine_recombinase_XerCD"/>
</dbReference>
<dbReference type="InterPro" id="IPR023009">
    <property type="entry name" value="Tyrosine_recombinase_XerC/XerD"/>
</dbReference>
<feature type="active site" evidence="9">
    <location>
        <position position="248"/>
    </location>
</feature>
<evidence type="ECO:0000256" key="9">
    <source>
        <dbReference type="HAMAP-Rule" id="MF_01808"/>
    </source>
</evidence>
<sequence>METLAAFTSYLQNERRMAAKTVEAYQSDLAGFLRFLQTYLEEEPTPKRLGKLRAREVRAFLAQRRREGLSDASIARLLSSVKALYRWLGRAHDIENAEIAYLQGPKRPQRLPRPVSVEAAKDLIDEAASDPDTEAWINARDAAVLSLLYGAGLRISEALSLTGSHIPAPERLRITGKGNKVRIVPLIPAVRHAMEAYAEVCPYRLGPNDPLFRGAKGGALNPRLIQGLVQKLRAILGLPDTATPHALRHAFATHLLAGGADLRAIQTLLGHASLSTTQVYTGVDSERLRDVHSAAHPRA</sequence>
<dbReference type="InterPro" id="IPR013762">
    <property type="entry name" value="Integrase-like_cat_sf"/>
</dbReference>
<keyword evidence="7 9" id="KW-0233">DNA recombination</keyword>
<comment type="function">
    <text evidence="9">Site-specific tyrosine recombinase, which acts by catalyzing the cutting and rejoining of the recombining DNA molecules. The XerC-XerD complex is essential to convert dimers of the bacterial chromosome into monomers to permit their segregation at cell division. It also contributes to the segregational stability of plasmids.</text>
</comment>
<gene>
    <name evidence="9" type="primary">xerC</name>
    <name evidence="12" type="ORF">HY29_06405</name>
</gene>
<dbReference type="GO" id="GO:0051301">
    <property type="term" value="P:cell division"/>
    <property type="evidence" value="ECO:0007669"/>
    <property type="project" value="UniProtKB-KW"/>
</dbReference>
<keyword evidence="3 9" id="KW-0132">Cell division</keyword>
<feature type="active site" evidence="9">
    <location>
        <position position="271"/>
    </location>
</feature>
<keyword evidence="2 9" id="KW-0963">Cytoplasm</keyword>
<feature type="active site" evidence="9">
    <location>
        <position position="177"/>
    </location>
</feature>
<feature type="active site" evidence="9">
    <location>
        <position position="245"/>
    </location>
</feature>
<evidence type="ECO:0000256" key="6">
    <source>
        <dbReference type="ARBA" id="ARBA00023125"/>
    </source>
</evidence>
<dbReference type="Gene3D" id="1.10.443.10">
    <property type="entry name" value="Intergrase catalytic core"/>
    <property type="match status" value="1"/>
</dbReference>
<dbReference type="STRING" id="1280946.HY29_06405"/>
<evidence type="ECO:0000256" key="2">
    <source>
        <dbReference type="ARBA" id="ARBA00022490"/>
    </source>
</evidence>
<dbReference type="AlphaFoldDB" id="A0A062TY73"/>
<keyword evidence="5 9" id="KW-0229">DNA integration</keyword>
<dbReference type="Pfam" id="PF00589">
    <property type="entry name" value="Phage_integrase"/>
    <property type="match status" value="1"/>
</dbReference>
<dbReference type="SUPFAM" id="SSF47823">
    <property type="entry name" value="lambda integrase-like, N-terminal domain"/>
    <property type="match status" value="1"/>
</dbReference>
<dbReference type="InterPro" id="IPR004107">
    <property type="entry name" value="Integrase_SAM-like_N"/>
</dbReference>
<dbReference type="eggNOG" id="COG4974">
    <property type="taxonomic scope" value="Bacteria"/>
</dbReference>
<dbReference type="InterPro" id="IPR010998">
    <property type="entry name" value="Integrase_recombinase_N"/>
</dbReference>
<dbReference type="PROSITE" id="PS51898">
    <property type="entry name" value="TYR_RECOMBINASE"/>
    <property type="match status" value="1"/>
</dbReference>
<keyword evidence="4 9" id="KW-0159">Chromosome partition</keyword>
<dbReference type="GO" id="GO:0007059">
    <property type="term" value="P:chromosome segregation"/>
    <property type="evidence" value="ECO:0007669"/>
    <property type="project" value="UniProtKB-UniRule"/>
</dbReference>
<comment type="subcellular location">
    <subcellularLocation>
        <location evidence="1 9">Cytoplasm</location>
    </subcellularLocation>
</comment>
<dbReference type="PATRIC" id="fig|1280946.3.peg.3376"/>
<comment type="subunit">
    <text evidence="9">Forms a cyclic heterotetrameric complex composed of two molecules of XerC and two molecules of XerD.</text>
</comment>
<dbReference type="InterPro" id="IPR011010">
    <property type="entry name" value="DNA_brk_join_enz"/>
</dbReference>
<dbReference type="RefSeq" id="WP_034799352.1">
    <property type="nucleotide sequence ID" value="NZ_AWFF01000098.1"/>
</dbReference>
<accession>A0A062TY73</accession>
<dbReference type="HAMAP" id="MF_01808">
    <property type="entry name" value="Recomb_XerC_XerD"/>
    <property type="match status" value="1"/>
</dbReference>
<dbReference type="SUPFAM" id="SSF56349">
    <property type="entry name" value="DNA breaking-rejoining enzymes"/>
    <property type="match status" value="1"/>
</dbReference>
<evidence type="ECO:0000259" key="10">
    <source>
        <dbReference type="PROSITE" id="PS51898"/>
    </source>
</evidence>
<feature type="active site" description="O-(3'-phospho-DNA)-tyrosine intermediate" evidence="9">
    <location>
        <position position="280"/>
    </location>
</feature>
<organism evidence="12 13">
    <name type="scientific">Hyphomonas beringensis</name>
    <dbReference type="NCBI Taxonomy" id="1280946"/>
    <lineage>
        <taxon>Bacteria</taxon>
        <taxon>Pseudomonadati</taxon>
        <taxon>Pseudomonadota</taxon>
        <taxon>Alphaproteobacteria</taxon>
        <taxon>Hyphomonadales</taxon>
        <taxon>Hyphomonadaceae</taxon>
        <taxon>Hyphomonas</taxon>
    </lineage>
</organism>
<dbReference type="InterPro" id="IPR002104">
    <property type="entry name" value="Integrase_catalytic"/>
</dbReference>
<evidence type="ECO:0000259" key="11">
    <source>
        <dbReference type="PROSITE" id="PS51900"/>
    </source>
</evidence>
<dbReference type="PROSITE" id="PS51900">
    <property type="entry name" value="CB"/>
    <property type="match status" value="1"/>
</dbReference>
<dbReference type="GO" id="GO:0006313">
    <property type="term" value="P:DNA transposition"/>
    <property type="evidence" value="ECO:0007669"/>
    <property type="project" value="UniProtKB-UniRule"/>
</dbReference>
<comment type="similarity">
    <text evidence="9">Belongs to the 'phage' integrase family. XerC subfamily.</text>
</comment>
<dbReference type="EMBL" id="AWFF01000098">
    <property type="protein sequence ID" value="KCZ50977.1"/>
    <property type="molecule type" value="Genomic_DNA"/>
</dbReference>
<dbReference type="OrthoDB" id="9801717at2"/>
<feature type="domain" description="Core-binding (CB)" evidence="11">
    <location>
        <begin position="1"/>
        <end position="89"/>
    </location>
</feature>